<organism evidence="2">
    <name type="scientific">Vitrella brassicaformis</name>
    <dbReference type="NCBI Taxonomy" id="1169539"/>
    <lineage>
        <taxon>Eukaryota</taxon>
        <taxon>Sar</taxon>
        <taxon>Alveolata</taxon>
        <taxon>Colpodellida</taxon>
        <taxon>Vitrellaceae</taxon>
        <taxon>Vitrella</taxon>
    </lineage>
</organism>
<feature type="region of interest" description="Disordered" evidence="1">
    <location>
        <begin position="58"/>
        <end position="87"/>
    </location>
</feature>
<dbReference type="EMBL" id="HBGB01013586">
    <property type="protein sequence ID" value="CAD9052768.1"/>
    <property type="molecule type" value="Transcribed_RNA"/>
</dbReference>
<gene>
    <name evidence="2" type="ORF">VBRA1451_LOCUS7830</name>
</gene>
<protein>
    <submittedName>
        <fullName evidence="2">Uncharacterized protein</fullName>
    </submittedName>
</protein>
<reference evidence="2" key="1">
    <citation type="submission" date="2021-01" db="EMBL/GenBank/DDBJ databases">
        <authorList>
            <person name="Corre E."/>
            <person name="Pelletier E."/>
            <person name="Niang G."/>
            <person name="Scheremetjew M."/>
            <person name="Finn R."/>
            <person name="Kale V."/>
            <person name="Holt S."/>
            <person name="Cochrane G."/>
            <person name="Meng A."/>
            <person name="Brown T."/>
            <person name="Cohen L."/>
        </authorList>
    </citation>
    <scope>NUCLEOTIDE SEQUENCE</scope>
    <source>
        <strain evidence="2">CCMP3346</strain>
    </source>
</reference>
<sequence length="107" mass="12153">MAEVDRRLQTFEQNARFMAECSLFLSICRSPRCFSSSSGISLFLSFLVPVTSVTLSHPHQMPHTAQPQRPFCRPSQETSAKWQPASHTSCVDGWMDGRMDVCSRKRD</sequence>
<dbReference type="AlphaFoldDB" id="A0A7S1JST8"/>
<feature type="compositionally biased region" description="Polar residues" evidence="1">
    <location>
        <begin position="58"/>
        <end position="67"/>
    </location>
</feature>
<evidence type="ECO:0000256" key="1">
    <source>
        <dbReference type="SAM" id="MobiDB-lite"/>
    </source>
</evidence>
<name>A0A7S1JST8_9ALVE</name>
<feature type="compositionally biased region" description="Polar residues" evidence="1">
    <location>
        <begin position="75"/>
        <end position="87"/>
    </location>
</feature>
<proteinExistence type="predicted"/>
<accession>A0A7S1JST8</accession>
<evidence type="ECO:0000313" key="2">
    <source>
        <dbReference type="EMBL" id="CAD9052768.1"/>
    </source>
</evidence>